<dbReference type="EMBL" id="CP014989">
    <property type="protein sequence ID" value="ANS77973.1"/>
    <property type="molecule type" value="Genomic_DNA"/>
</dbReference>
<dbReference type="STRING" id="1758689.SGUI_0577"/>
<organism evidence="1 2">
    <name type="scientific">Serinicoccus hydrothermalis</name>
    <dbReference type="NCBI Taxonomy" id="1758689"/>
    <lineage>
        <taxon>Bacteria</taxon>
        <taxon>Bacillati</taxon>
        <taxon>Actinomycetota</taxon>
        <taxon>Actinomycetes</taxon>
        <taxon>Micrococcales</taxon>
        <taxon>Ornithinimicrobiaceae</taxon>
        <taxon>Serinicoccus</taxon>
    </lineage>
</organism>
<evidence type="ECO:0000313" key="1">
    <source>
        <dbReference type="EMBL" id="ANS77973.1"/>
    </source>
</evidence>
<keyword evidence="2" id="KW-1185">Reference proteome</keyword>
<dbReference type="KEGG" id="serj:SGUI_0577"/>
<sequence>MPPPVRLVIGVYAVSTGPAAELEHAVNRRTGGPRCPLFEISHSVLGQRRAWRRMEQQLPVPLRMLRQDQVPRELVPVLRRSGLPVVLGASAPTAQEPECGSGSARPDDYQVLIGRTELFGLAGDVDAFAELLSWRLTGR</sequence>
<proteinExistence type="predicted"/>
<accession>A0A1B1N953</accession>
<protein>
    <submittedName>
        <fullName evidence="1">Uncharacterized protein</fullName>
    </submittedName>
</protein>
<dbReference type="AlphaFoldDB" id="A0A1B1N953"/>
<dbReference type="RefSeq" id="WP_066636038.1">
    <property type="nucleotide sequence ID" value="NZ_CP014989.1"/>
</dbReference>
<dbReference type="Proteomes" id="UP000092482">
    <property type="component" value="Chromosome"/>
</dbReference>
<evidence type="ECO:0000313" key="2">
    <source>
        <dbReference type="Proteomes" id="UP000092482"/>
    </source>
</evidence>
<reference evidence="1 2" key="1">
    <citation type="submission" date="2016-03" db="EMBL/GenBank/DDBJ databases">
        <title>Shallow-sea hydrothermal system.</title>
        <authorList>
            <person name="Tang K."/>
        </authorList>
    </citation>
    <scope>NUCLEOTIDE SEQUENCE [LARGE SCALE GENOMIC DNA]</scope>
    <source>
        <strain evidence="1 2">JLT9</strain>
    </source>
</reference>
<name>A0A1B1N953_9MICO</name>
<dbReference type="OrthoDB" id="4724472at2"/>
<gene>
    <name evidence="1" type="ORF">SGUI_0577</name>
</gene>